<evidence type="ECO:0000259" key="1">
    <source>
        <dbReference type="SMART" id="SM00903"/>
    </source>
</evidence>
<dbReference type="PANTHER" id="PTHR43812:SF2">
    <property type="entry name" value="FLAVIN REDUCTASE LIKE DOMAIN-CONTAINING PROTEIN"/>
    <property type="match status" value="1"/>
</dbReference>
<dbReference type="PANTHER" id="PTHR43812">
    <property type="entry name" value="BLR2425 PROTEIN"/>
    <property type="match status" value="1"/>
</dbReference>
<protein>
    <submittedName>
        <fullName evidence="2">Flavin reductase family protein</fullName>
    </submittedName>
</protein>
<dbReference type="EMBL" id="JAKJXH010000041">
    <property type="protein sequence ID" value="MCF7545431.1"/>
    <property type="molecule type" value="Genomic_DNA"/>
</dbReference>
<dbReference type="Pfam" id="PF01613">
    <property type="entry name" value="Flavin_Reduct"/>
    <property type="match status" value="1"/>
</dbReference>
<dbReference type="RefSeq" id="WP_237254729.1">
    <property type="nucleotide sequence ID" value="NZ_JAKJXH010000041.1"/>
</dbReference>
<reference evidence="2" key="1">
    <citation type="submission" date="2022-01" db="EMBL/GenBank/DDBJ databases">
        <title>Pseudomonas sp. nov. isolated from Antarctic regolith.</title>
        <authorList>
            <person name="Novakova D."/>
            <person name="Sedlar K."/>
        </authorList>
    </citation>
    <scope>NUCLEOTIDE SEQUENCE</scope>
    <source>
        <strain evidence="2">P2647</strain>
    </source>
</reference>
<sequence>MFYQPGITAHGLPHDPFKSCVVPRPIGWISTRSVQGVDNLAPYSQFTNVSFDPAMVMFSSNQTTDGRRKDTVTNAEQTGVFIWNMATWGLREQVNVSAEELPPWEDEFIRTGLLKSPGVIVAASRVAASPVQFECEYMQTVRLPGNGPMGTVDVVFGRVVGVHIADSALTEGGKVDVLKLRPLARMGYFEYTSVESSFEMVIPGSSKLLAGLEGSALKNSGSVADGAMLP</sequence>
<proteinExistence type="predicted"/>
<comment type="caution">
    <text evidence="2">The sequence shown here is derived from an EMBL/GenBank/DDBJ whole genome shotgun (WGS) entry which is preliminary data.</text>
</comment>
<dbReference type="SUPFAM" id="SSF50475">
    <property type="entry name" value="FMN-binding split barrel"/>
    <property type="match status" value="1"/>
</dbReference>
<feature type="domain" description="Flavin reductase like" evidence="1">
    <location>
        <begin position="19"/>
        <end position="185"/>
    </location>
</feature>
<gene>
    <name evidence="2" type="ORF">L4G47_24865</name>
</gene>
<evidence type="ECO:0000313" key="3">
    <source>
        <dbReference type="Proteomes" id="UP001162905"/>
    </source>
</evidence>
<dbReference type="Proteomes" id="UP001162905">
    <property type="component" value="Unassembled WGS sequence"/>
</dbReference>
<dbReference type="InterPro" id="IPR002563">
    <property type="entry name" value="Flavin_Rdtase-like_dom"/>
</dbReference>
<dbReference type="Gene3D" id="2.30.110.10">
    <property type="entry name" value="Electron Transport, Fmn-binding Protein, Chain A"/>
    <property type="match status" value="1"/>
</dbReference>
<keyword evidence="3" id="KW-1185">Reference proteome</keyword>
<organism evidence="2 3">
    <name type="scientific">Pseudomonas petrae</name>
    <dbReference type="NCBI Taxonomy" id="2912190"/>
    <lineage>
        <taxon>Bacteria</taxon>
        <taxon>Pseudomonadati</taxon>
        <taxon>Pseudomonadota</taxon>
        <taxon>Gammaproteobacteria</taxon>
        <taxon>Pseudomonadales</taxon>
        <taxon>Pseudomonadaceae</taxon>
        <taxon>Pseudomonas</taxon>
    </lineage>
</organism>
<dbReference type="InterPro" id="IPR012349">
    <property type="entry name" value="Split_barrel_FMN-bd"/>
</dbReference>
<name>A0ABS9IDS4_9PSED</name>
<dbReference type="SMART" id="SM00903">
    <property type="entry name" value="Flavin_Reduct"/>
    <property type="match status" value="1"/>
</dbReference>
<accession>A0ABS9IDS4</accession>
<evidence type="ECO:0000313" key="2">
    <source>
        <dbReference type="EMBL" id="MCF7545431.1"/>
    </source>
</evidence>